<dbReference type="EMBL" id="PDNA01000036">
    <property type="protein sequence ID" value="PGH21383.1"/>
    <property type="molecule type" value="Genomic_DNA"/>
</dbReference>
<proteinExistence type="inferred from homology"/>
<comment type="caution">
    <text evidence="3">The sequence shown here is derived from an EMBL/GenBank/DDBJ whole genome shotgun (WGS) entry which is preliminary data.</text>
</comment>
<dbReference type="InterPro" id="IPR016040">
    <property type="entry name" value="NAD(P)-bd_dom"/>
</dbReference>
<sequence>MPNPRVLILGGHGKIAMLLTPLLRLRNWDVISLIRNPAHAQDILNISPRVVGGNVEIMVSSLDDVKSEADAKAILDRADPDYVVWAAGAGGKGAPSRTYTIDRDVANYFTAAICATPSIKKYLLISHLGSRRRQPSWMEDADWEHIAHINNDVLPDYYRAKLAADEYFTAMTKRRVDRGDKTFQAICLRPGVLADAPATGRVELGKTVAMVTMGGSVNREDVAAVTDGLLARDDTRGWYDLLGGDEPVEEAIDRVVRDKVDAVEGENVKAMCARYN</sequence>
<dbReference type="Pfam" id="PF13460">
    <property type="entry name" value="NAD_binding_10"/>
    <property type="match status" value="1"/>
</dbReference>
<accession>A0A2B7YK53</accession>
<dbReference type="STRING" id="1447883.A0A2B7YK53"/>
<comment type="similarity">
    <text evidence="1">Belongs to the avfA family.</text>
</comment>
<feature type="domain" description="NAD(P)-binding" evidence="2">
    <location>
        <begin position="10"/>
        <end position="228"/>
    </location>
</feature>
<dbReference type="OrthoDB" id="10254604at2759"/>
<gene>
    <name evidence="3" type="ORF">AJ80_03300</name>
</gene>
<evidence type="ECO:0000313" key="4">
    <source>
        <dbReference type="Proteomes" id="UP000224634"/>
    </source>
</evidence>
<dbReference type="SUPFAM" id="SSF51735">
    <property type="entry name" value="NAD(P)-binding Rossmann-fold domains"/>
    <property type="match status" value="1"/>
</dbReference>
<name>A0A2B7YK53_POLH7</name>
<keyword evidence="4" id="KW-1185">Reference proteome</keyword>
<dbReference type="AlphaFoldDB" id="A0A2B7YK53"/>
<organism evidence="3 4">
    <name type="scientific">Polytolypa hystricis (strain UAMH7299)</name>
    <dbReference type="NCBI Taxonomy" id="1447883"/>
    <lineage>
        <taxon>Eukaryota</taxon>
        <taxon>Fungi</taxon>
        <taxon>Dikarya</taxon>
        <taxon>Ascomycota</taxon>
        <taxon>Pezizomycotina</taxon>
        <taxon>Eurotiomycetes</taxon>
        <taxon>Eurotiomycetidae</taxon>
        <taxon>Onygenales</taxon>
        <taxon>Onygenales incertae sedis</taxon>
        <taxon>Polytolypa</taxon>
    </lineage>
</organism>
<dbReference type="PANTHER" id="PTHR15020">
    <property type="entry name" value="FLAVIN REDUCTASE-RELATED"/>
    <property type="match status" value="1"/>
</dbReference>
<protein>
    <recommendedName>
        <fullName evidence="2">NAD(P)-binding domain-containing protein</fullName>
    </recommendedName>
</protein>
<evidence type="ECO:0000313" key="3">
    <source>
        <dbReference type="EMBL" id="PGH21383.1"/>
    </source>
</evidence>
<evidence type="ECO:0000259" key="2">
    <source>
        <dbReference type="Pfam" id="PF13460"/>
    </source>
</evidence>
<dbReference type="Proteomes" id="UP000224634">
    <property type="component" value="Unassembled WGS sequence"/>
</dbReference>
<dbReference type="PANTHER" id="PTHR15020:SF50">
    <property type="entry name" value="UPF0659 PROTEIN YMR090W"/>
    <property type="match status" value="1"/>
</dbReference>
<dbReference type="InterPro" id="IPR036291">
    <property type="entry name" value="NAD(P)-bd_dom_sf"/>
</dbReference>
<reference evidence="3 4" key="1">
    <citation type="submission" date="2017-10" db="EMBL/GenBank/DDBJ databases">
        <title>Comparative genomics in systemic dimorphic fungi from Ajellomycetaceae.</title>
        <authorList>
            <person name="Munoz J.F."/>
            <person name="Mcewen J.G."/>
            <person name="Clay O.K."/>
            <person name="Cuomo C.A."/>
        </authorList>
    </citation>
    <scope>NUCLEOTIDE SEQUENCE [LARGE SCALE GENOMIC DNA]</scope>
    <source>
        <strain evidence="3 4">UAMH7299</strain>
    </source>
</reference>
<evidence type="ECO:0000256" key="1">
    <source>
        <dbReference type="ARBA" id="ARBA00038376"/>
    </source>
</evidence>
<dbReference type="Gene3D" id="3.40.50.720">
    <property type="entry name" value="NAD(P)-binding Rossmann-like Domain"/>
    <property type="match status" value="1"/>
</dbReference>